<protein>
    <submittedName>
        <fullName evidence="3">VanZ family protein</fullName>
    </submittedName>
</protein>
<evidence type="ECO:0000259" key="2">
    <source>
        <dbReference type="Pfam" id="PF04892"/>
    </source>
</evidence>
<organism evidence="3 4">
    <name type="scientific">Robertmurraya mangrovi</name>
    <dbReference type="NCBI Taxonomy" id="3098077"/>
    <lineage>
        <taxon>Bacteria</taxon>
        <taxon>Bacillati</taxon>
        <taxon>Bacillota</taxon>
        <taxon>Bacilli</taxon>
        <taxon>Bacillales</taxon>
        <taxon>Bacillaceae</taxon>
        <taxon>Robertmurraya</taxon>
    </lineage>
</organism>
<feature type="transmembrane region" description="Helical" evidence="1">
    <location>
        <begin position="46"/>
        <end position="64"/>
    </location>
</feature>
<keyword evidence="4" id="KW-1185">Reference proteome</keyword>
<evidence type="ECO:0000256" key="1">
    <source>
        <dbReference type="SAM" id="Phobius"/>
    </source>
</evidence>
<evidence type="ECO:0000313" key="3">
    <source>
        <dbReference type="EMBL" id="MDZ5471833.1"/>
    </source>
</evidence>
<sequence length="140" mass="15941">MKIIFKWTLRLLPIAYMIVIWVLSGLPHNAVVELPDSTIDRFFKESMHLVEFAILYLLLILAALTTNTFNAEISLVCAVIAALYGVVDEIHQSFVPYRSATFIDVFKDALGVLISYWFIQKGYFEGKSQKLVSLLNKIPK</sequence>
<gene>
    <name evidence="3" type="ORF">SM124_08735</name>
</gene>
<reference evidence="3 4" key="1">
    <citation type="submission" date="2023-11" db="EMBL/GenBank/DDBJ databases">
        <title>Bacillus jintuensis, isolated from a mudflat on the Beibu Gulf coast.</title>
        <authorList>
            <person name="Li M."/>
        </authorList>
    </citation>
    <scope>NUCLEOTIDE SEQUENCE [LARGE SCALE GENOMIC DNA]</scope>
    <source>
        <strain evidence="3 4">31A1R</strain>
    </source>
</reference>
<dbReference type="Proteomes" id="UP001290455">
    <property type="component" value="Unassembled WGS sequence"/>
</dbReference>
<dbReference type="Pfam" id="PF04892">
    <property type="entry name" value="VanZ"/>
    <property type="match status" value="1"/>
</dbReference>
<evidence type="ECO:0000313" key="4">
    <source>
        <dbReference type="Proteomes" id="UP001290455"/>
    </source>
</evidence>
<keyword evidence="1" id="KW-0472">Membrane</keyword>
<keyword evidence="1" id="KW-0812">Transmembrane</keyword>
<dbReference type="RefSeq" id="WP_322446125.1">
    <property type="nucleotide sequence ID" value="NZ_JAXOFX010000004.1"/>
</dbReference>
<dbReference type="EMBL" id="JAXOFX010000004">
    <property type="protein sequence ID" value="MDZ5471833.1"/>
    <property type="molecule type" value="Genomic_DNA"/>
</dbReference>
<feature type="domain" description="VanZ-like" evidence="2">
    <location>
        <begin position="39"/>
        <end position="119"/>
    </location>
</feature>
<feature type="transmembrane region" description="Helical" evidence="1">
    <location>
        <begin position="7"/>
        <end position="26"/>
    </location>
</feature>
<proteinExistence type="predicted"/>
<comment type="caution">
    <text evidence="3">The sequence shown here is derived from an EMBL/GenBank/DDBJ whole genome shotgun (WGS) entry which is preliminary data.</text>
</comment>
<accession>A0ABU5IXE8</accession>
<dbReference type="InterPro" id="IPR006976">
    <property type="entry name" value="VanZ-like"/>
</dbReference>
<name>A0ABU5IXE8_9BACI</name>
<keyword evidence="1" id="KW-1133">Transmembrane helix</keyword>
<dbReference type="NCBIfam" id="NF037970">
    <property type="entry name" value="vanZ_1"/>
    <property type="match status" value="1"/>
</dbReference>